<dbReference type="SUPFAM" id="SSF51735">
    <property type="entry name" value="NAD(P)-binding Rossmann-fold domains"/>
    <property type="match status" value="1"/>
</dbReference>
<protein>
    <recommendedName>
        <fullName evidence="8">NAD(P)-binding protein</fullName>
    </recommendedName>
</protein>
<feature type="site" description="Important for catalytic activity" evidence="3">
    <location>
        <position position="145"/>
    </location>
</feature>
<dbReference type="RefSeq" id="XP_056070437.1">
    <property type="nucleotide sequence ID" value="XM_056216190.1"/>
</dbReference>
<dbReference type="Pfam" id="PF00725">
    <property type="entry name" value="3HCDH"/>
    <property type="match status" value="1"/>
</dbReference>
<evidence type="ECO:0008006" key="8">
    <source>
        <dbReference type="Google" id="ProtNLM"/>
    </source>
</evidence>
<evidence type="ECO:0000313" key="6">
    <source>
        <dbReference type="EMBL" id="KAJ4352081.1"/>
    </source>
</evidence>
<dbReference type="InterPro" id="IPR036291">
    <property type="entry name" value="NAD(P)-bd_dom_sf"/>
</dbReference>
<keyword evidence="7" id="KW-1185">Reference proteome</keyword>
<evidence type="ECO:0000259" key="5">
    <source>
        <dbReference type="Pfam" id="PF02737"/>
    </source>
</evidence>
<comment type="similarity">
    <text evidence="1">Belongs to the 3-hydroxyacyl-CoA dehydrogenase family.</text>
</comment>
<dbReference type="GO" id="GO:0070403">
    <property type="term" value="F:NAD+ binding"/>
    <property type="evidence" value="ECO:0007669"/>
    <property type="project" value="InterPro"/>
</dbReference>
<accession>A0A9W8XK21</accession>
<dbReference type="AlphaFoldDB" id="A0A9W8XK21"/>
<dbReference type="GO" id="GO:0006631">
    <property type="term" value="P:fatty acid metabolic process"/>
    <property type="evidence" value="ECO:0007669"/>
    <property type="project" value="InterPro"/>
</dbReference>
<evidence type="ECO:0000313" key="7">
    <source>
        <dbReference type="Proteomes" id="UP001140513"/>
    </source>
</evidence>
<dbReference type="InterPro" id="IPR022694">
    <property type="entry name" value="3-OHacyl-CoA_DH"/>
</dbReference>
<dbReference type="InterPro" id="IPR006176">
    <property type="entry name" value="3-OHacyl-CoA_DH_NAD-bd"/>
</dbReference>
<dbReference type="Proteomes" id="UP001140513">
    <property type="component" value="Unassembled WGS sequence"/>
</dbReference>
<gene>
    <name evidence="6" type="ORF">N0V89_007427</name>
</gene>
<dbReference type="SUPFAM" id="SSF48179">
    <property type="entry name" value="6-phosphogluconate dehydrogenase C-terminal domain-like"/>
    <property type="match status" value="1"/>
</dbReference>
<dbReference type="Pfam" id="PF02737">
    <property type="entry name" value="3HCDH_N"/>
    <property type="match status" value="1"/>
</dbReference>
<evidence type="ECO:0000259" key="4">
    <source>
        <dbReference type="Pfam" id="PF00725"/>
    </source>
</evidence>
<dbReference type="PIRSF" id="PIRSF000105">
    <property type="entry name" value="HCDH"/>
    <property type="match status" value="1"/>
</dbReference>
<dbReference type="Gene3D" id="3.40.50.720">
    <property type="entry name" value="NAD(P)-binding Rossmann-like Domain"/>
    <property type="match status" value="1"/>
</dbReference>
<feature type="domain" description="3-hydroxyacyl-CoA dehydrogenase NAD binding" evidence="5">
    <location>
        <begin position="14"/>
        <end position="185"/>
    </location>
</feature>
<dbReference type="InterPro" id="IPR006108">
    <property type="entry name" value="3HC_DH_C"/>
</dbReference>
<keyword evidence="2" id="KW-0560">Oxidoreductase</keyword>
<evidence type="ECO:0000256" key="2">
    <source>
        <dbReference type="ARBA" id="ARBA00023002"/>
    </source>
</evidence>
<sequence length="300" mass="33169">MSWHPPNDYASRPVAILGAGILGRRIACTWAAAGYNVHIRDPSADQLKQCLSYFHENLDIYKQKTSSPISGTIQTLAELEPAVANAWLIIEAVPEKLDLKISTFAALEASAPSDAVLASNSSSYKSSEMLASVSDATKERILNTHYYMPPGNMVVELMTCGVTATSIFDFLTDRLKETGAMPYVAQKESTGFIFNRLWAAVKRETLTILSEGVSTPEEIDALWTEMFIKGKSRPCALMDQVGLDTVAFIEQNYVKERGLDGTHTIDYLKREFLEKGKLGDKCDKGGLYPRKTDDSHVESR</sequence>
<dbReference type="GO" id="GO:0016616">
    <property type="term" value="F:oxidoreductase activity, acting on the CH-OH group of donors, NAD or NADP as acceptor"/>
    <property type="evidence" value="ECO:0007669"/>
    <property type="project" value="InterPro"/>
</dbReference>
<organism evidence="6 7">
    <name type="scientific">Didymosphaeria variabile</name>
    <dbReference type="NCBI Taxonomy" id="1932322"/>
    <lineage>
        <taxon>Eukaryota</taxon>
        <taxon>Fungi</taxon>
        <taxon>Dikarya</taxon>
        <taxon>Ascomycota</taxon>
        <taxon>Pezizomycotina</taxon>
        <taxon>Dothideomycetes</taxon>
        <taxon>Pleosporomycetidae</taxon>
        <taxon>Pleosporales</taxon>
        <taxon>Massarineae</taxon>
        <taxon>Didymosphaeriaceae</taxon>
        <taxon>Didymosphaeria</taxon>
    </lineage>
</organism>
<dbReference type="InterPro" id="IPR013328">
    <property type="entry name" value="6PGD_dom2"/>
</dbReference>
<evidence type="ECO:0000256" key="3">
    <source>
        <dbReference type="PIRSR" id="PIRSR000105-1"/>
    </source>
</evidence>
<dbReference type="EMBL" id="JAPEUX010000005">
    <property type="protein sequence ID" value="KAJ4352081.1"/>
    <property type="molecule type" value="Genomic_DNA"/>
</dbReference>
<dbReference type="InterPro" id="IPR008927">
    <property type="entry name" value="6-PGluconate_DH-like_C_sf"/>
</dbReference>
<comment type="caution">
    <text evidence="6">The sequence shown here is derived from an EMBL/GenBank/DDBJ whole genome shotgun (WGS) entry which is preliminary data.</text>
</comment>
<dbReference type="Gene3D" id="1.10.1040.10">
    <property type="entry name" value="N-(1-d-carboxylethyl)-l-norvaline Dehydrogenase, domain 2"/>
    <property type="match status" value="1"/>
</dbReference>
<dbReference type="PANTHER" id="PTHR48075">
    <property type="entry name" value="3-HYDROXYACYL-COA DEHYDROGENASE FAMILY PROTEIN"/>
    <property type="match status" value="1"/>
</dbReference>
<reference evidence="6" key="1">
    <citation type="submission" date="2022-10" db="EMBL/GenBank/DDBJ databases">
        <title>Tapping the CABI collections for fungal endophytes: first genome assemblies for Collariella, Neodidymelliopsis, Ascochyta clinopodiicola, Didymella pomorum, Didymosphaeria variabile, Neocosmospora piperis and Neocucurbitaria cava.</title>
        <authorList>
            <person name="Hill R."/>
        </authorList>
    </citation>
    <scope>NUCLEOTIDE SEQUENCE</scope>
    <source>
        <strain evidence="6">IMI 356815</strain>
    </source>
</reference>
<dbReference type="PANTHER" id="PTHR48075:SF10">
    <property type="entry name" value="DEHYDROGENASE, PUTATIVE (AFU_ORTHOLOGUE AFUA_5G10070)-RELATED"/>
    <property type="match status" value="1"/>
</dbReference>
<dbReference type="OrthoDB" id="5958943at2759"/>
<dbReference type="GeneID" id="80910957"/>
<feature type="domain" description="3-hydroxyacyl-CoA dehydrogenase C-terminal" evidence="4">
    <location>
        <begin position="191"/>
        <end position="285"/>
    </location>
</feature>
<proteinExistence type="inferred from homology"/>
<evidence type="ECO:0000256" key="1">
    <source>
        <dbReference type="ARBA" id="ARBA00009463"/>
    </source>
</evidence>
<name>A0A9W8XK21_9PLEO</name>